<name>A0AA94HJL7_9MICO</name>
<dbReference type="InterPro" id="IPR021414">
    <property type="entry name" value="DUF3054"/>
</dbReference>
<feature type="transmembrane region" description="Helical" evidence="1">
    <location>
        <begin position="113"/>
        <end position="139"/>
    </location>
</feature>
<keyword evidence="1" id="KW-0812">Transmembrane</keyword>
<comment type="caution">
    <text evidence="2">The sequence shown here is derived from an EMBL/GenBank/DDBJ whole genome shotgun (WGS) entry which is preliminary data.</text>
</comment>
<reference evidence="2 3" key="1">
    <citation type="submission" date="2016-10" db="EMBL/GenBank/DDBJ databases">
        <authorList>
            <person name="Varghese N."/>
            <person name="Submissions S."/>
        </authorList>
    </citation>
    <scope>NUCLEOTIDE SEQUENCE [LARGE SCALE GENOMIC DNA]</scope>
    <source>
        <strain evidence="2 3">IAM 15147</strain>
    </source>
</reference>
<dbReference type="RefSeq" id="WP_092914724.1">
    <property type="nucleotide sequence ID" value="NZ_FOZN01000001.1"/>
</dbReference>
<evidence type="ECO:0000256" key="1">
    <source>
        <dbReference type="SAM" id="Phobius"/>
    </source>
</evidence>
<feature type="transmembrane region" description="Helical" evidence="1">
    <location>
        <begin position="20"/>
        <end position="43"/>
    </location>
</feature>
<sequence>MATTNSHERARGHASHRRPASATTAWIATAIDAVLVVAFAAIGRATHDGGVLGEAGLGLATTAWPFLAALGLGWLLCLGWRAPLSPLRAGVPIWLATVAGGMLLRALSGQGTAVPFVVVATLTLLLMLIGWRVLAVVVLRLRTRARARR</sequence>
<keyword evidence="1" id="KW-0472">Membrane</keyword>
<evidence type="ECO:0008006" key="4">
    <source>
        <dbReference type="Google" id="ProtNLM"/>
    </source>
</evidence>
<dbReference type="Proteomes" id="UP000198506">
    <property type="component" value="Unassembled WGS sequence"/>
</dbReference>
<feature type="transmembrane region" description="Helical" evidence="1">
    <location>
        <begin position="55"/>
        <end position="77"/>
    </location>
</feature>
<proteinExistence type="predicted"/>
<feature type="transmembrane region" description="Helical" evidence="1">
    <location>
        <begin position="89"/>
        <end position="107"/>
    </location>
</feature>
<keyword evidence="3" id="KW-1185">Reference proteome</keyword>
<gene>
    <name evidence="2" type="ORF">SAMN04487783_0030</name>
</gene>
<protein>
    <recommendedName>
        <fullName evidence="4">DUF3054 domain-containing protein</fullName>
    </recommendedName>
</protein>
<evidence type="ECO:0000313" key="3">
    <source>
        <dbReference type="Proteomes" id="UP000198506"/>
    </source>
</evidence>
<accession>A0AA94HJL7</accession>
<evidence type="ECO:0000313" key="2">
    <source>
        <dbReference type="EMBL" id="SFR96925.1"/>
    </source>
</evidence>
<dbReference type="Pfam" id="PF11255">
    <property type="entry name" value="DUF3054"/>
    <property type="match status" value="1"/>
</dbReference>
<dbReference type="AlphaFoldDB" id="A0AA94HJL7"/>
<keyword evidence="1" id="KW-1133">Transmembrane helix</keyword>
<dbReference type="EMBL" id="FOZN01000001">
    <property type="protein sequence ID" value="SFR96925.1"/>
    <property type="molecule type" value="Genomic_DNA"/>
</dbReference>
<organism evidence="2 3">
    <name type="scientific">Agrococcus baldri</name>
    <dbReference type="NCBI Taxonomy" id="153730"/>
    <lineage>
        <taxon>Bacteria</taxon>
        <taxon>Bacillati</taxon>
        <taxon>Actinomycetota</taxon>
        <taxon>Actinomycetes</taxon>
        <taxon>Micrococcales</taxon>
        <taxon>Microbacteriaceae</taxon>
        <taxon>Agrococcus</taxon>
    </lineage>
</organism>